<keyword evidence="3" id="KW-1133">Transmembrane helix</keyword>
<feature type="region of interest" description="Disordered" evidence="2">
    <location>
        <begin position="39"/>
        <end position="144"/>
    </location>
</feature>
<sequence>MLTVSLSPSMFQHKMHFSVCSVVSILAVLVCVHGGVVRERKADPDPNHREGFPRLQNDRPQASGPAARKTPGVGEKARSKPEVLEDTGAKKTGEEQATRVSGPAGATDAETRGHARAHEREARKENLQASSKRKKHGEPSLERLSNLTPVVVTEAAGESSDAEDAVIDETDAQDRYQGARALNGTLSEPSGTWTLSTSLRPRRRIRNIIGVALGTMVAVWLLYRIKRSFQDRALTEKRAKVSALKYLFGRKDASAWLAGVFFAERAKVQAAIAFQEQEAQKFERYGLDQEYEEATKTKEALEKVHQFLLRKQHEAEKRFLQVSAAYNILSGHVPKEEVESVPWAEVVQRVREGRLDEARGYAPRHVREANELREEYVPGVVELEQNLELLDPQSDEYTRLRQDLTEMNRGRLPSALEQHVARISRNLPIAMNVPSDQIPEVFADPGPRPEPMHIRIANELLEMVEKGDQD</sequence>
<reference evidence="4" key="1">
    <citation type="journal article" date="2015" name="PLoS ONE">
        <title>Comprehensive Evaluation of Toxoplasma gondii VEG and Neospora caninum LIV Genomes with Tachyzoite Stage Transcriptome and Proteome Defines Novel Transcript Features.</title>
        <authorList>
            <person name="Ramaprasad A."/>
            <person name="Mourier T."/>
            <person name="Naeem R."/>
            <person name="Malas T.B."/>
            <person name="Moussa E."/>
            <person name="Panigrahi A."/>
            <person name="Vermont S.J."/>
            <person name="Otto T.D."/>
            <person name="Wastling J."/>
            <person name="Pain A."/>
        </authorList>
    </citation>
    <scope>NUCLEOTIDE SEQUENCE</scope>
    <source>
        <strain evidence="4">Liverpool</strain>
    </source>
</reference>
<organism evidence="4">
    <name type="scientific">Neospora caninum (strain Liverpool)</name>
    <dbReference type="NCBI Taxonomy" id="572307"/>
    <lineage>
        <taxon>Eukaryota</taxon>
        <taxon>Sar</taxon>
        <taxon>Alveolata</taxon>
        <taxon>Apicomplexa</taxon>
        <taxon>Conoidasida</taxon>
        <taxon>Coccidia</taxon>
        <taxon>Eucoccidiorida</taxon>
        <taxon>Eimeriorina</taxon>
        <taxon>Sarcocystidae</taxon>
        <taxon>Neospora</taxon>
    </lineage>
</organism>
<feature type="compositionally biased region" description="Basic and acidic residues" evidence="2">
    <location>
        <begin position="109"/>
        <end position="126"/>
    </location>
</feature>
<evidence type="ECO:0000256" key="1">
    <source>
        <dbReference type="SAM" id="Coils"/>
    </source>
</evidence>
<protein>
    <recommendedName>
        <fullName evidence="5">Transmembrane protein</fullName>
    </recommendedName>
</protein>
<keyword evidence="1" id="KW-0175">Coiled coil</keyword>
<gene>
    <name evidence="4" type="ORF">BN1204_013195</name>
</gene>
<feature type="compositionally biased region" description="Basic and acidic residues" evidence="2">
    <location>
        <begin position="39"/>
        <end position="52"/>
    </location>
</feature>
<evidence type="ECO:0000313" key="4">
    <source>
        <dbReference type="EMBL" id="CEL65476.1"/>
    </source>
</evidence>
<keyword evidence="3" id="KW-0812">Transmembrane</keyword>
<evidence type="ECO:0000256" key="3">
    <source>
        <dbReference type="SAM" id="Phobius"/>
    </source>
</evidence>
<name>A0A0F7U8V5_NEOCL</name>
<proteinExistence type="predicted"/>
<evidence type="ECO:0000256" key="2">
    <source>
        <dbReference type="SAM" id="MobiDB-lite"/>
    </source>
</evidence>
<dbReference type="AlphaFoldDB" id="A0A0F7U8V5"/>
<keyword evidence="3" id="KW-0472">Membrane</keyword>
<evidence type="ECO:0008006" key="5">
    <source>
        <dbReference type="Google" id="ProtNLM"/>
    </source>
</evidence>
<accession>A0A0F7U8V5</accession>
<feature type="transmembrane region" description="Helical" evidence="3">
    <location>
        <begin position="205"/>
        <end position="223"/>
    </location>
</feature>
<feature type="compositionally biased region" description="Basic and acidic residues" evidence="2">
    <location>
        <begin position="75"/>
        <end position="97"/>
    </location>
</feature>
<feature type="coiled-coil region" evidence="1">
    <location>
        <begin position="291"/>
        <end position="318"/>
    </location>
</feature>
<dbReference type="EMBL" id="LN714479">
    <property type="protein sequence ID" value="CEL65476.1"/>
    <property type="molecule type" value="Genomic_DNA"/>
</dbReference>